<accession>A0ABZ2IXF9</accession>
<dbReference type="Proteomes" id="UP001385389">
    <property type="component" value="Chromosome"/>
</dbReference>
<organism evidence="2 3">
    <name type="scientific">Pseudodesulfovibrio methanolicus</name>
    <dbReference type="NCBI Taxonomy" id="3126690"/>
    <lineage>
        <taxon>Bacteria</taxon>
        <taxon>Pseudomonadati</taxon>
        <taxon>Thermodesulfobacteriota</taxon>
        <taxon>Desulfovibrionia</taxon>
        <taxon>Desulfovibrionales</taxon>
        <taxon>Desulfovibrionaceae</taxon>
    </lineage>
</organism>
<dbReference type="InterPro" id="IPR000014">
    <property type="entry name" value="PAS"/>
</dbReference>
<dbReference type="InterPro" id="IPR035965">
    <property type="entry name" value="PAS-like_dom_sf"/>
</dbReference>
<reference evidence="2 3" key="1">
    <citation type="submission" date="2024-03" db="EMBL/GenBank/DDBJ databases">
        <title>Phenotype and Genome Characterization of a Sulfate-Reducing Bacterium Pseudodesulfovibrio sp. strain 5S69, isolated from Petroleum Reservoir in Tatarstan (Russia).</title>
        <authorList>
            <person name="Bidzhieva S.K."/>
            <person name="Kadnikov V."/>
            <person name="Tourova T.P."/>
            <person name="Samigullina S.R."/>
            <person name="Sokolova D.S."/>
            <person name="Poltaraus A.B."/>
            <person name="Avtukh A.N."/>
            <person name="Tereshina V.M."/>
            <person name="Mardanov A.V."/>
            <person name="Nazina T.N."/>
        </authorList>
    </citation>
    <scope>NUCLEOTIDE SEQUENCE [LARGE SCALE GENOMIC DNA]</scope>
    <source>
        <strain evidence="2 3">5S69</strain>
    </source>
</reference>
<evidence type="ECO:0000313" key="3">
    <source>
        <dbReference type="Proteomes" id="UP001385389"/>
    </source>
</evidence>
<evidence type="ECO:0000259" key="1">
    <source>
        <dbReference type="Pfam" id="PF13426"/>
    </source>
</evidence>
<protein>
    <submittedName>
        <fullName evidence="2">PAS domain S-box protein</fullName>
    </submittedName>
</protein>
<keyword evidence="3" id="KW-1185">Reference proteome</keyword>
<dbReference type="Pfam" id="PF13426">
    <property type="entry name" value="PAS_9"/>
    <property type="match status" value="1"/>
</dbReference>
<dbReference type="EMBL" id="CP146609">
    <property type="protein sequence ID" value="WWX22129.1"/>
    <property type="molecule type" value="Genomic_DNA"/>
</dbReference>
<sequence length="90" mass="10228">MFGYSDEEIMRLSGLDLAREDHRERVERSIRLREEAYESVVLPKNGTTFPCEVRPSAVRRNGRTFRVIAVLDISARGIPCVRVALPLRAG</sequence>
<dbReference type="RefSeq" id="WP_338667815.1">
    <property type="nucleotide sequence ID" value="NZ_CP146609.1"/>
</dbReference>
<dbReference type="SUPFAM" id="SSF55785">
    <property type="entry name" value="PYP-like sensor domain (PAS domain)"/>
    <property type="match status" value="1"/>
</dbReference>
<gene>
    <name evidence="2" type="ORF">V8V93_16995</name>
</gene>
<feature type="domain" description="PAS" evidence="1">
    <location>
        <begin position="1"/>
        <end position="74"/>
    </location>
</feature>
<proteinExistence type="predicted"/>
<dbReference type="Gene3D" id="3.30.450.20">
    <property type="entry name" value="PAS domain"/>
    <property type="match status" value="1"/>
</dbReference>
<dbReference type="NCBIfam" id="TIGR00229">
    <property type="entry name" value="sensory_box"/>
    <property type="match status" value="1"/>
</dbReference>
<evidence type="ECO:0000313" key="2">
    <source>
        <dbReference type="EMBL" id="WWX22129.1"/>
    </source>
</evidence>
<name>A0ABZ2IXF9_9BACT</name>